<protein>
    <submittedName>
        <fullName evidence="2">Histidine phosphotransferase ChpT</fullName>
    </submittedName>
</protein>
<dbReference type="Proteomes" id="UP000184932">
    <property type="component" value="Unassembled WGS sequence"/>
</dbReference>
<gene>
    <name evidence="2" type="ORF">SAMN05444002_1376</name>
</gene>
<dbReference type="RefSeq" id="WP_175570432.1">
    <property type="nucleotide sequence ID" value="NZ_FSRL01000001.1"/>
</dbReference>
<reference evidence="3" key="1">
    <citation type="submission" date="2016-11" db="EMBL/GenBank/DDBJ databases">
        <authorList>
            <person name="Varghese N."/>
            <person name="Submissions S."/>
        </authorList>
    </citation>
    <scope>NUCLEOTIDE SEQUENCE [LARGE SCALE GENOMIC DNA]</scope>
    <source>
        <strain evidence="3">DSM 29440</strain>
    </source>
</reference>
<sequence length="193" mass="20606">MADEIDLAARLASRICHDLISPVGAIGNGVELLEMAGLKNSPELALVADSVTHAQGRIRFFRVAFGRAEEGQQVSAGEIADTLKGYLGGGRVQVDWPEPGPVSRAELRAVFLAINCLEVELAYGGIISVRPGWEVVAEAPRMRGEAEAWAVAAGGADRLRPALVQFSLLPRAVAALGRRLEVERGAERVALRF</sequence>
<accession>A0A1N6F4Y7</accession>
<evidence type="ECO:0000313" key="3">
    <source>
        <dbReference type="Proteomes" id="UP000184932"/>
    </source>
</evidence>
<dbReference type="Pfam" id="PF10090">
    <property type="entry name" value="HPTransfase"/>
    <property type="match status" value="1"/>
</dbReference>
<feature type="domain" description="Histidine phosphotransferase ChpT C-terminal" evidence="1">
    <location>
        <begin position="77"/>
        <end position="187"/>
    </location>
</feature>
<dbReference type="InterPro" id="IPR036890">
    <property type="entry name" value="HATPase_C_sf"/>
</dbReference>
<dbReference type="AlphaFoldDB" id="A0A1N6F4Y7"/>
<evidence type="ECO:0000313" key="2">
    <source>
        <dbReference type="EMBL" id="SIN90309.1"/>
    </source>
</evidence>
<keyword evidence="3" id="KW-1185">Reference proteome</keyword>
<dbReference type="STRING" id="1217970.SAMN05444002_1376"/>
<keyword evidence="2" id="KW-0808">Transferase</keyword>
<evidence type="ECO:0000259" key="1">
    <source>
        <dbReference type="Pfam" id="PF10090"/>
    </source>
</evidence>
<name>A0A1N6F4Y7_9RHOB</name>
<proteinExistence type="predicted"/>
<dbReference type="Gene3D" id="3.30.565.10">
    <property type="entry name" value="Histidine kinase-like ATPase, C-terminal domain"/>
    <property type="match status" value="1"/>
</dbReference>
<dbReference type="GO" id="GO:0016740">
    <property type="term" value="F:transferase activity"/>
    <property type="evidence" value="ECO:0007669"/>
    <property type="project" value="UniProtKB-KW"/>
</dbReference>
<dbReference type="Gene3D" id="1.10.287.130">
    <property type="match status" value="1"/>
</dbReference>
<dbReference type="EMBL" id="FSRL01000001">
    <property type="protein sequence ID" value="SIN90309.1"/>
    <property type="molecule type" value="Genomic_DNA"/>
</dbReference>
<dbReference type="InterPro" id="IPR018762">
    <property type="entry name" value="ChpT_C"/>
</dbReference>
<organism evidence="2 3">
    <name type="scientific">Vannielia litorea</name>
    <dbReference type="NCBI Taxonomy" id="1217970"/>
    <lineage>
        <taxon>Bacteria</taxon>
        <taxon>Pseudomonadati</taxon>
        <taxon>Pseudomonadota</taxon>
        <taxon>Alphaproteobacteria</taxon>
        <taxon>Rhodobacterales</taxon>
        <taxon>Paracoccaceae</taxon>
        <taxon>Vannielia</taxon>
    </lineage>
</organism>